<sequence length="26" mass="3020">MSIRLDTDFDDAELKSLISESYELTQ</sequence>
<dbReference type="AlphaFoldDB" id="A0ABD5LSK4"/>
<evidence type="ECO:0000313" key="1">
    <source>
        <dbReference type="EMBL" id="MEY2344291.1"/>
    </source>
</evidence>
<reference evidence="1" key="1">
    <citation type="submission" date="2021-05" db="EMBL/GenBank/DDBJ databases">
        <title>First report of NDM-5 and VEB-6 producing Proteus mirabilis isolated from blood of a sepsis patient in Kolkata, India.</title>
        <authorList>
            <person name="Halder G."/>
            <person name="Chaudhuri B."/>
            <person name="Dutta S."/>
        </authorList>
    </citation>
    <scope>NUCLEOTIDE SEQUENCE [LARGE SCALE GENOMIC DNA]</scope>
    <source>
        <strain evidence="1">7049</strain>
    </source>
</reference>
<organism evidence="1">
    <name type="scientific">Proteus mirabilis</name>
    <dbReference type="NCBI Taxonomy" id="584"/>
    <lineage>
        <taxon>Bacteria</taxon>
        <taxon>Pseudomonadati</taxon>
        <taxon>Pseudomonadota</taxon>
        <taxon>Gammaproteobacteria</taxon>
        <taxon>Enterobacterales</taxon>
        <taxon>Morganellaceae</taxon>
        <taxon>Proteus</taxon>
    </lineage>
</organism>
<dbReference type="SUPFAM" id="SSF142906">
    <property type="entry name" value="YjbR-like"/>
    <property type="match status" value="1"/>
</dbReference>
<dbReference type="EMBL" id="JADQCH020000001">
    <property type="protein sequence ID" value="MEY2344291.1"/>
    <property type="molecule type" value="Genomic_DNA"/>
</dbReference>
<proteinExistence type="predicted"/>
<protein>
    <submittedName>
        <fullName evidence="1">Uncharacterized protein</fullName>
    </submittedName>
</protein>
<comment type="caution">
    <text evidence="1">The sequence shown here is derived from an EMBL/GenBank/DDBJ whole genome shotgun (WGS) entry which is preliminary data.</text>
</comment>
<accession>A0ABD5LSK4</accession>
<name>A0ABD5LSK4_PROMI</name>
<dbReference type="InterPro" id="IPR038056">
    <property type="entry name" value="YjbR-like_sf"/>
</dbReference>
<gene>
    <name evidence="1" type="ORF">I3679_009715</name>
</gene>